<dbReference type="Pfam" id="PF00639">
    <property type="entry name" value="Rotamase"/>
    <property type="match status" value="1"/>
</dbReference>
<evidence type="ECO:0000256" key="6">
    <source>
        <dbReference type="PROSITE-ProRule" id="PRU00278"/>
    </source>
</evidence>
<dbReference type="RefSeq" id="WP_166282782.1">
    <property type="nucleotide sequence ID" value="NZ_JTHE03000080.1"/>
</dbReference>
<dbReference type="SUPFAM" id="SSF109998">
    <property type="entry name" value="Triger factor/SurA peptide-binding domain-like"/>
    <property type="match status" value="1"/>
</dbReference>
<keyword evidence="9" id="KW-1185">Reference proteome</keyword>
<keyword evidence="3" id="KW-0732">Signal</keyword>
<keyword evidence="5 6" id="KW-0413">Isomerase</keyword>
<dbReference type="EMBL" id="JTHE03000080">
    <property type="protein sequence ID" value="MCM1983953.1"/>
    <property type="molecule type" value="Genomic_DNA"/>
</dbReference>
<comment type="catalytic activity">
    <reaction evidence="1">
        <text>[protein]-peptidylproline (omega=180) = [protein]-peptidylproline (omega=0)</text>
        <dbReference type="Rhea" id="RHEA:16237"/>
        <dbReference type="Rhea" id="RHEA-COMP:10747"/>
        <dbReference type="Rhea" id="RHEA-COMP:10748"/>
        <dbReference type="ChEBI" id="CHEBI:83833"/>
        <dbReference type="ChEBI" id="CHEBI:83834"/>
        <dbReference type="EC" id="5.2.1.8"/>
    </reaction>
</comment>
<evidence type="ECO:0000313" key="9">
    <source>
        <dbReference type="Proteomes" id="UP000031561"/>
    </source>
</evidence>
<organism evidence="8 9">
    <name type="scientific">Lyngbya confervoides BDU141951</name>
    <dbReference type="NCBI Taxonomy" id="1574623"/>
    <lineage>
        <taxon>Bacteria</taxon>
        <taxon>Bacillati</taxon>
        <taxon>Cyanobacteriota</taxon>
        <taxon>Cyanophyceae</taxon>
        <taxon>Oscillatoriophycideae</taxon>
        <taxon>Oscillatoriales</taxon>
        <taxon>Microcoleaceae</taxon>
        <taxon>Lyngbya</taxon>
    </lineage>
</organism>
<dbReference type="InterPro" id="IPR050245">
    <property type="entry name" value="PrsA_foldase"/>
</dbReference>
<name>A0ABD4T686_9CYAN</name>
<feature type="domain" description="PpiC" evidence="7">
    <location>
        <begin position="120"/>
        <end position="211"/>
    </location>
</feature>
<gene>
    <name evidence="8" type="ORF">QQ91_0014110</name>
</gene>
<dbReference type="PANTHER" id="PTHR47245:SF1">
    <property type="entry name" value="FOLDASE PROTEIN PRSA"/>
    <property type="match status" value="1"/>
</dbReference>
<protein>
    <recommendedName>
        <fullName evidence="2">peptidylprolyl isomerase</fullName>
        <ecNumber evidence="2">5.2.1.8</ecNumber>
    </recommendedName>
</protein>
<dbReference type="Gene3D" id="1.10.4030.10">
    <property type="entry name" value="Porin chaperone SurA, peptide-binding domain"/>
    <property type="match status" value="1"/>
</dbReference>
<dbReference type="InterPro" id="IPR027304">
    <property type="entry name" value="Trigger_fact/SurA_dom_sf"/>
</dbReference>
<reference evidence="8 9" key="1">
    <citation type="journal article" date="2015" name="Genome Announc.">
        <title>Draft Genome Sequence of Filamentous Marine Cyanobacterium Lyngbya confervoides Strain BDU141951.</title>
        <authorList>
            <person name="Chandrababunaidu M.M."/>
            <person name="Sen D."/>
            <person name="Tripathy S."/>
        </authorList>
    </citation>
    <scope>NUCLEOTIDE SEQUENCE [LARGE SCALE GENOMIC DNA]</scope>
    <source>
        <strain evidence="8 9">BDU141951</strain>
    </source>
</reference>
<dbReference type="Gene3D" id="3.10.50.40">
    <property type="match status" value="1"/>
</dbReference>
<evidence type="ECO:0000256" key="5">
    <source>
        <dbReference type="ARBA" id="ARBA00023235"/>
    </source>
</evidence>
<evidence type="ECO:0000256" key="3">
    <source>
        <dbReference type="ARBA" id="ARBA00022729"/>
    </source>
</evidence>
<evidence type="ECO:0000256" key="2">
    <source>
        <dbReference type="ARBA" id="ARBA00013194"/>
    </source>
</evidence>
<evidence type="ECO:0000256" key="1">
    <source>
        <dbReference type="ARBA" id="ARBA00000971"/>
    </source>
</evidence>
<comment type="caution">
    <text evidence="8">The sequence shown here is derived from an EMBL/GenBank/DDBJ whole genome shotgun (WGS) entry which is preliminary data.</text>
</comment>
<dbReference type="GO" id="GO:0003755">
    <property type="term" value="F:peptidyl-prolyl cis-trans isomerase activity"/>
    <property type="evidence" value="ECO:0007669"/>
    <property type="project" value="UniProtKB-KW"/>
</dbReference>
<dbReference type="InterPro" id="IPR046357">
    <property type="entry name" value="PPIase_dom_sf"/>
</dbReference>
<dbReference type="Proteomes" id="UP000031561">
    <property type="component" value="Unassembled WGS sequence"/>
</dbReference>
<dbReference type="PROSITE" id="PS50198">
    <property type="entry name" value="PPIC_PPIASE_2"/>
    <property type="match status" value="1"/>
</dbReference>
<dbReference type="InterPro" id="IPR000297">
    <property type="entry name" value="PPIase_PpiC"/>
</dbReference>
<dbReference type="PANTHER" id="PTHR47245">
    <property type="entry name" value="PEPTIDYLPROLYL ISOMERASE"/>
    <property type="match status" value="1"/>
</dbReference>
<evidence type="ECO:0000256" key="4">
    <source>
        <dbReference type="ARBA" id="ARBA00023110"/>
    </source>
</evidence>
<sequence length="251" mass="28469">MDLSLTPLIIAPQDILSHLKQSCQMPQILRAIARQKLIEQSAQDRGIHLSVEQLQAGADRLRAQHKLWGTAETQDWLQRHALTLDDFERLIRHQLLADALAIALFTPQLEAYFHAHQKDYTEVVFYEIAVQDADLALELYYALQEGEISFVEAAERYALDPEDRYRGGYRGKMRGQDLPAVMATAVYAADSGQLLRPIAIGRDFHLVFVVEKIVPDLNPALRQEILGALLEDWVDRQLQQISLELADDFGA</sequence>
<dbReference type="AlphaFoldDB" id="A0ABD4T686"/>
<dbReference type="SUPFAM" id="SSF54534">
    <property type="entry name" value="FKBP-like"/>
    <property type="match status" value="1"/>
</dbReference>
<evidence type="ECO:0000259" key="7">
    <source>
        <dbReference type="PROSITE" id="PS50198"/>
    </source>
</evidence>
<accession>A0ABD4T686</accession>
<keyword evidence="4 6" id="KW-0697">Rotamase</keyword>
<proteinExistence type="predicted"/>
<evidence type="ECO:0000313" key="8">
    <source>
        <dbReference type="EMBL" id="MCM1983953.1"/>
    </source>
</evidence>
<dbReference type="EC" id="5.2.1.8" evidence="2"/>